<evidence type="ECO:0000313" key="2">
    <source>
        <dbReference type="Proteomes" id="UP000719412"/>
    </source>
</evidence>
<reference evidence="1" key="1">
    <citation type="journal article" date="2020" name="J Insects Food Feed">
        <title>The yellow mealworm (Tenebrio molitor) genome: a resource for the emerging insects as food and feed industry.</title>
        <authorList>
            <person name="Eriksson T."/>
            <person name="Andere A."/>
            <person name="Kelstrup H."/>
            <person name="Emery V."/>
            <person name="Picard C."/>
        </authorList>
    </citation>
    <scope>NUCLEOTIDE SEQUENCE</scope>
    <source>
        <strain evidence="1">Stoneville</strain>
        <tissue evidence="1">Whole head</tissue>
    </source>
</reference>
<organism evidence="1 2">
    <name type="scientific">Tenebrio molitor</name>
    <name type="common">Yellow mealworm beetle</name>
    <dbReference type="NCBI Taxonomy" id="7067"/>
    <lineage>
        <taxon>Eukaryota</taxon>
        <taxon>Metazoa</taxon>
        <taxon>Ecdysozoa</taxon>
        <taxon>Arthropoda</taxon>
        <taxon>Hexapoda</taxon>
        <taxon>Insecta</taxon>
        <taxon>Pterygota</taxon>
        <taxon>Neoptera</taxon>
        <taxon>Endopterygota</taxon>
        <taxon>Coleoptera</taxon>
        <taxon>Polyphaga</taxon>
        <taxon>Cucujiformia</taxon>
        <taxon>Tenebrionidae</taxon>
        <taxon>Tenebrio</taxon>
    </lineage>
</organism>
<reference evidence="1" key="2">
    <citation type="submission" date="2021-08" db="EMBL/GenBank/DDBJ databases">
        <authorList>
            <person name="Eriksson T."/>
        </authorList>
    </citation>
    <scope>NUCLEOTIDE SEQUENCE</scope>
    <source>
        <strain evidence="1">Stoneville</strain>
        <tissue evidence="1">Whole head</tissue>
    </source>
</reference>
<protein>
    <recommendedName>
        <fullName evidence="3">Peptidase A2 domain-containing protein</fullName>
    </recommendedName>
</protein>
<dbReference type="Proteomes" id="UP000719412">
    <property type="component" value="Unassembled WGS sequence"/>
</dbReference>
<dbReference type="EMBL" id="JABDTM020011021">
    <property type="protein sequence ID" value="KAH0820722.1"/>
    <property type="molecule type" value="Genomic_DNA"/>
</dbReference>
<name>A0A8J6HUV8_TENMO</name>
<keyword evidence="2" id="KW-1185">Reference proteome</keyword>
<proteinExistence type="predicted"/>
<dbReference type="Gene3D" id="2.40.70.10">
    <property type="entry name" value="Acid Proteases"/>
    <property type="match status" value="1"/>
</dbReference>
<evidence type="ECO:0008006" key="3">
    <source>
        <dbReference type="Google" id="ProtNLM"/>
    </source>
</evidence>
<sequence>MQVNTVNVELSIAKSHYVVNRYIAEGQAETTRVLLLRVYPHVLWKSELFGAMLECSQAKCRLFPRRTDRDVELWTRQETEHAQADQPRGCREKKPKAFLSYRSPYGLTPAAESFSSPGLLEDSAHWTIAELCRNSSTPCEVGPCLKGELLEEARIVKHTIFTLPPKGKFNVNDETPNKPKKTRCSFCNIKGHDTSVCRKRIAAEAQQQAEPKSSSHNRSRGLRCYGCGKPRFVRKECSECNEQPRSDTARKISFCAINANFMRIRKRPAVNLSILGIPGTAFLDTGARISIGSHELEEILVEREYPFQVADTIITLADGKRRNVRVRTATVPITLASTLIDTTLVFLPNTQSTKTFLRVDFLVDAGIVKSCRRKLALCKQPLSEI</sequence>
<dbReference type="InterPro" id="IPR021109">
    <property type="entry name" value="Peptidase_aspartic_dom_sf"/>
</dbReference>
<gene>
    <name evidence="1" type="ORF">GEV33_002069</name>
</gene>
<dbReference type="AlphaFoldDB" id="A0A8J6HUV8"/>
<accession>A0A8J6HUV8</accession>
<comment type="caution">
    <text evidence="1">The sequence shown here is derived from an EMBL/GenBank/DDBJ whole genome shotgun (WGS) entry which is preliminary data.</text>
</comment>
<evidence type="ECO:0000313" key="1">
    <source>
        <dbReference type="EMBL" id="KAH0820722.1"/>
    </source>
</evidence>